<dbReference type="Pfam" id="PF00702">
    <property type="entry name" value="Hydrolase"/>
    <property type="match status" value="1"/>
</dbReference>
<evidence type="ECO:0000313" key="1">
    <source>
        <dbReference type="EMBL" id="MFB9534501.1"/>
    </source>
</evidence>
<accession>A0ABV5QG82</accession>
<dbReference type="InterPro" id="IPR006549">
    <property type="entry name" value="HAD-SF_hydro_IIIA"/>
</dbReference>
<dbReference type="NCBIfam" id="TIGR01549">
    <property type="entry name" value="HAD-SF-IA-v1"/>
    <property type="match status" value="1"/>
</dbReference>
<dbReference type="EC" id="3.-.-.-" evidence="1"/>
<dbReference type="InterPro" id="IPR006439">
    <property type="entry name" value="HAD-SF_hydro_IA"/>
</dbReference>
<protein>
    <submittedName>
        <fullName evidence="1">HAD family hydrolase</fullName>
        <ecNumber evidence="1">3.-.-.-</ecNumber>
    </submittedName>
</protein>
<reference evidence="1 2" key="1">
    <citation type="submission" date="2024-09" db="EMBL/GenBank/DDBJ databases">
        <authorList>
            <person name="Sun Q."/>
            <person name="Mori K."/>
        </authorList>
    </citation>
    <scope>NUCLEOTIDE SEQUENCE [LARGE SCALE GENOMIC DNA]</scope>
    <source>
        <strain evidence="1 2">JCM 3323</strain>
    </source>
</reference>
<dbReference type="InterPro" id="IPR050155">
    <property type="entry name" value="HAD-like_hydrolase_sf"/>
</dbReference>
<dbReference type="GO" id="GO:0016787">
    <property type="term" value="F:hydrolase activity"/>
    <property type="evidence" value="ECO:0007669"/>
    <property type="project" value="UniProtKB-KW"/>
</dbReference>
<proteinExistence type="predicted"/>
<comment type="caution">
    <text evidence="1">The sequence shown here is derived from an EMBL/GenBank/DDBJ whole genome shotgun (WGS) entry which is preliminary data.</text>
</comment>
<sequence length="217" mass="22297">MSKAQCLLLDFDGPVCDIFAGLPAPTVAARLRATLEGAGAVVPLEVQATDDPLEVFRFSGGLSGDLNELALSALTRLETEAAGTARLTPGAADLMTRARNRGLPIAIVSNNSVSAVEAFLDREGLAAQIAYISARSAVDPSLMKPNPHLLDQALSHLGADPSASLLVGDSVTDVEASKLAGVVAVGYANRPGKVERLGAVGADLIVTSMVELADALR</sequence>
<evidence type="ECO:0000313" key="2">
    <source>
        <dbReference type="Proteomes" id="UP001589646"/>
    </source>
</evidence>
<gene>
    <name evidence="1" type="ORF">ACFFRN_48625</name>
</gene>
<dbReference type="PANTHER" id="PTHR43434:SF1">
    <property type="entry name" value="PHOSPHOGLYCOLATE PHOSPHATASE"/>
    <property type="match status" value="1"/>
</dbReference>
<dbReference type="InterPro" id="IPR023214">
    <property type="entry name" value="HAD_sf"/>
</dbReference>
<dbReference type="RefSeq" id="WP_346127506.1">
    <property type="nucleotide sequence ID" value="NZ_BAAAXC010000015.1"/>
</dbReference>
<dbReference type="PANTHER" id="PTHR43434">
    <property type="entry name" value="PHOSPHOGLYCOLATE PHOSPHATASE"/>
    <property type="match status" value="1"/>
</dbReference>
<dbReference type="Gene3D" id="3.40.50.1000">
    <property type="entry name" value="HAD superfamily/HAD-like"/>
    <property type="match status" value="1"/>
</dbReference>
<dbReference type="Proteomes" id="UP001589646">
    <property type="component" value="Unassembled WGS sequence"/>
</dbReference>
<organism evidence="1 2">
    <name type="scientific">Nonomuraea roseola</name>
    <dbReference type="NCBI Taxonomy" id="46179"/>
    <lineage>
        <taxon>Bacteria</taxon>
        <taxon>Bacillati</taxon>
        <taxon>Actinomycetota</taxon>
        <taxon>Actinomycetes</taxon>
        <taxon>Streptosporangiales</taxon>
        <taxon>Streptosporangiaceae</taxon>
        <taxon>Nonomuraea</taxon>
    </lineage>
</organism>
<dbReference type="NCBIfam" id="TIGR01662">
    <property type="entry name" value="HAD-SF-IIIA"/>
    <property type="match status" value="1"/>
</dbReference>
<dbReference type="EMBL" id="JBHMCE010000029">
    <property type="protein sequence ID" value="MFB9534501.1"/>
    <property type="molecule type" value="Genomic_DNA"/>
</dbReference>
<keyword evidence="2" id="KW-1185">Reference proteome</keyword>
<keyword evidence="1" id="KW-0378">Hydrolase</keyword>
<name>A0ABV5QG82_9ACTN</name>
<dbReference type="SUPFAM" id="SSF56784">
    <property type="entry name" value="HAD-like"/>
    <property type="match status" value="1"/>
</dbReference>
<dbReference type="InterPro" id="IPR036412">
    <property type="entry name" value="HAD-like_sf"/>
</dbReference>